<dbReference type="KEGG" id="vg:15926550"/>
<dbReference type="EMBL" id="HQ317393">
    <property type="protein sequence ID" value="AGN30099.2"/>
    <property type="molecule type" value="Genomic_DNA"/>
</dbReference>
<name>R9TF69_9CAUD</name>
<organism evidence="1 2">
    <name type="scientific">Vibrio phage nt-1</name>
    <dbReference type="NCBI Taxonomy" id="115992"/>
    <lineage>
        <taxon>Viruses</taxon>
        <taxon>Duplodnaviria</taxon>
        <taxon>Heunggongvirae</taxon>
        <taxon>Uroviricota</taxon>
        <taxon>Caudoviricetes</taxon>
        <taxon>Pantevenvirales</taxon>
        <taxon>Straboviridae</taxon>
        <taxon>Mylasvirus</taxon>
        <taxon>Mylasvirus persius</taxon>
    </lineage>
</organism>
<evidence type="ECO:0000313" key="2">
    <source>
        <dbReference type="Proteomes" id="UP000201461"/>
    </source>
</evidence>
<evidence type="ECO:0000313" key="1">
    <source>
        <dbReference type="EMBL" id="AGN30099.2"/>
    </source>
</evidence>
<dbReference type="GeneID" id="15926550"/>
<dbReference type="Proteomes" id="UP000201461">
    <property type="component" value="Segment"/>
</dbReference>
<dbReference type="RefSeq" id="YP_008125248.2">
    <property type="nucleotide sequence ID" value="NC_021529.2"/>
</dbReference>
<accession>R9TF69</accession>
<proteinExistence type="predicted"/>
<keyword evidence="2" id="KW-1185">Reference proteome</keyword>
<protein>
    <submittedName>
        <fullName evidence="1">Uncharacterized protein</fullName>
    </submittedName>
</protein>
<gene>
    <name evidence="1" type="ORF">VPFG_00097</name>
</gene>
<reference evidence="1 2" key="1">
    <citation type="journal article" date="2014" name="Genome Biol. Evol.">
        <title>Composite Conserved Promoter-Terminator Motifs (PeSLs) that Mediate Modular Shuffling in the Diverse T4-Like Myoviruses.</title>
        <authorList>
            <person name="Comeau A.M."/>
            <person name="Arbiol C."/>
            <person name="Krisch H.M."/>
        </authorList>
    </citation>
    <scope>NUCLEOTIDE SEQUENCE [LARGE SCALE GENOMIC DNA]</scope>
</reference>
<sequence length="86" mass="10220">MITAEKARARAIRNMKLQFDTEDLEHVEDKIYEAVDECRFAINVKMADEMPNTASHKQKRLLIEYLRLNGYNAFYVADILEIRWQI</sequence>
<dbReference type="OrthoDB" id="26380at10239"/>